<dbReference type="InterPro" id="IPR012867">
    <property type="entry name" value="DUF1648"/>
</dbReference>
<dbReference type="AlphaFoldDB" id="A0A1J5F9F6"/>
<comment type="caution">
    <text evidence="3">The sequence shown here is derived from an EMBL/GenBank/DDBJ whole genome shotgun (WGS) entry which is preliminary data.</text>
</comment>
<dbReference type="InterPro" id="IPR025962">
    <property type="entry name" value="SdpI/YhfL"/>
</dbReference>
<organism evidence="3 4">
    <name type="scientific">Candidatus Kuenenbacteria bacterium CG2_30_39_24</name>
    <dbReference type="NCBI Taxonomy" id="1805236"/>
    <lineage>
        <taxon>Bacteria</taxon>
        <taxon>Candidatus Kueneniibacteriota</taxon>
    </lineage>
</organism>
<keyword evidence="1" id="KW-0472">Membrane</keyword>
<feature type="transmembrane region" description="Helical" evidence="1">
    <location>
        <begin position="53"/>
        <end position="77"/>
    </location>
</feature>
<protein>
    <recommendedName>
        <fullName evidence="2">DUF1648 domain-containing protein</fullName>
    </recommendedName>
</protein>
<dbReference type="Pfam" id="PF07853">
    <property type="entry name" value="DUF1648"/>
    <property type="match status" value="1"/>
</dbReference>
<dbReference type="Proteomes" id="UP000183922">
    <property type="component" value="Unassembled WGS sequence"/>
</dbReference>
<sequence>MPNPIKPSLKTEFVPILFILLGLVVSFYFYSLFPDRVATHWNAAGVPDGYSSRAFAAYFFPLLNIVIYLLMLFIPYLDPRKKNYDKFQGVYHIVKGALVIFLTITYLIIGLNGLGQNIPVNVVIPLAMGLLFIIIGNYLTRIKPNWFFGIRTPWTLSSDEVWRKTHNYGAKIFVFGGLLMILAAIFPNLLGWLMGLFILMVLSVIIYSYLIYRK</sequence>
<dbReference type="STRING" id="1805236.AUK13_00115"/>
<feature type="domain" description="DUF1648" evidence="2">
    <location>
        <begin position="17"/>
        <end position="64"/>
    </location>
</feature>
<dbReference type="PANTHER" id="PTHR37810">
    <property type="entry name" value="IMMUNITY PROTEIN SDPI"/>
    <property type="match status" value="1"/>
</dbReference>
<name>A0A1J5F9F6_9BACT</name>
<accession>A0A1J5F9F6</accession>
<dbReference type="GO" id="GO:0009636">
    <property type="term" value="P:response to toxic substance"/>
    <property type="evidence" value="ECO:0007669"/>
    <property type="project" value="TreeGrafter"/>
</dbReference>
<feature type="transmembrane region" description="Helical" evidence="1">
    <location>
        <begin position="168"/>
        <end position="186"/>
    </location>
</feature>
<feature type="transmembrane region" description="Helical" evidence="1">
    <location>
        <begin position="89"/>
        <end position="112"/>
    </location>
</feature>
<dbReference type="EMBL" id="MNYR01000003">
    <property type="protein sequence ID" value="OIP56917.1"/>
    <property type="molecule type" value="Genomic_DNA"/>
</dbReference>
<feature type="transmembrane region" description="Helical" evidence="1">
    <location>
        <begin position="192"/>
        <end position="212"/>
    </location>
</feature>
<evidence type="ECO:0000259" key="2">
    <source>
        <dbReference type="Pfam" id="PF07853"/>
    </source>
</evidence>
<evidence type="ECO:0000313" key="3">
    <source>
        <dbReference type="EMBL" id="OIP56917.1"/>
    </source>
</evidence>
<dbReference type="InterPro" id="IPR026272">
    <property type="entry name" value="SdpI"/>
</dbReference>
<keyword evidence="1" id="KW-1133">Transmembrane helix</keyword>
<evidence type="ECO:0000256" key="1">
    <source>
        <dbReference type="SAM" id="Phobius"/>
    </source>
</evidence>
<gene>
    <name evidence="3" type="ORF">AUK13_00115</name>
</gene>
<feature type="transmembrane region" description="Helical" evidence="1">
    <location>
        <begin position="12"/>
        <end position="33"/>
    </location>
</feature>
<dbReference type="PIRSF" id="PIRSF038959">
    <property type="entry name" value="SdpI"/>
    <property type="match status" value="1"/>
</dbReference>
<dbReference type="PANTHER" id="PTHR37810:SF5">
    <property type="entry name" value="IMMUNITY PROTEIN SDPI"/>
    <property type="match status" value="1"/>
</dbReference>
<proteinExistence type="predicted"/>
<evidence type="ECO:0000313" key="4">
    <source>
        <dbReference type="Proteomes" id="UP000183922"/>
    </source>
</evidence>
<keyword evidence="1" id="KW-0812">Transmembrane</keyword>
<dbReference type="Pfam" id="PF13630">
    <property type="entry name" value="SdpI"/>
    <property type="match status" value="1"/>
</dbReference>
<feature type="transmembrane region" description="Helical" evidence="1">
    <location>
        <begin position="118"/>
        <end position="139"/>
    </location>
</feature>
<reference evidence="3 4" key="1">
    <citation type="journal article" date="2016" name="Environ. Microbiol.">
        <title>Genomic resolution of a cold subsurface aquifer community provides metabolic insights for novel microbes adapted to high CO concentrations.</title>
        <authorList>
            <person name="Probst A.J."/>
            <person name="Castelle C.J."/>
            <person name="Singh A."/>
            <person name="Brown C.T."/>
            <person name="Anantharaman K."/>
            <person name="Sharon I."/>
            <person name="Hug L.A."/>
            <person name="Burstein D."/>
            <person name="Emerson J.B."/>
            <person name="Thomas B.C."/>
            <person name="Banfield J.F."/>
        </authorList>
    </citation>
    <scope>NUCLEOTIDE SEQUENCE [LARGE SCALE GENOMIC DNA]</scope>
    <source>
        <strain evidence="3">CG2_30_39_24</strain>
    </source>
</reference>